<feature type="compositionally biased region" description="Basic residues" evidence="1">
    <location>
        <begin position="162"/>
        <end position="177"/>
    </location>
</feature>
<sequence>MTDISPFGSIASASNKSSTSSSSVEEEEESGSDEESTSSKPVSSEEESTTSSKPTSSKSTTSNNPSQQSPSEEDSEEEGSVVLDDYYSHIRHREDEVETSIPKGNRMPPPTKPAVAPKPKQSSNKEQVTHSSQQSSHKGTLIDIGTEIETTPGVPTEETKKKEKVKAKKKNIARRKQKQDIVYPSELSRNVAGGTKRISWNSDPNASFSDWRVEVLVRETQERQLFYLHRNIVGFGPRKSEFLKEAFAQQQDRKENMTKLILPEYQAKVFPMVLDYIYYTREARQNLTASRACAMYNIAERLEIISLEKAIMEFYRKSTSLENVAEFFKCAKEADALQLIAVSKAKIGTMIIQKPELGKLVPPSFLIEIIEIYREEFGDIRKKNPRGRLQTADLVQSKRLSIAAYLCVGQSKNTINEELLDKLTNETALPVIDVAVALPFLNLSAKFEKGSSEYTNLQRRCVKSITQNWPKFQKQFSSSEKVSNALKKLPSHVLADILVMTMHR</sequence>
<feature type="region of interest" description="Disordered" evidence="1">
    <location>
        <begin position="1"/>
        <end position="177"/>
    </location>
</feature>
<accession>A0AAD2FDN9</accession>
<dbReference type="Pfam" id="PF00651">
    <property type="entry name" value="BTB"/>
    <property type="match status" value="1"/>
</dbReference>
<proteinExistence type="predicted"/>
<comment type="caution">
    <text evidence="3">The sequence shown here is derived from an EMBL/GenBank/DDBJ whole genome shotgun (WGS) entry which is preliminary data.</text>
</comment>
<dbReference type="Gene3D" id="3.30.710.10">
    <property type="entry name" value="Potassium Channel Kv1.1, Chain A"/>
    <property type="match status" value="1"/>
</dbReference>
<dbReference type="InterPro" id="IPR000210">
    <property type="entry name" value="BTB/POZ_dom"/>
</dbReference>
<dbReference type="InterPro" id="IPR011333">
    <property type="entry name" value="SKP1/BTB/POZ_sf"/>
</dbReference>
<feature type="compositionally biased region" description="Basic and acidic residues" evidence="1">
    <location>
        <begin position="86"/>
        <end position="95"/>
    </location>
</feature>
<feature type="domain" description="BTB" evidence="2">
    <location>
        <begin position="209"/>
        <end position="278"/>
    </location>
</feature>
<evidence type="ECO:0000259" key="2">
    <source>
        <dbReference type="PROSITE" id="PS50097"/>
    </source>
</evidence>
<gene>
    <name evidence="3" type="ORF">CYCCA115_LOCUS2036</name>
</gene>
<protein>
    <recommendedName>
        <fullName evidence="2">BTB domain-containing protein</fullName>
    </recommendedName>
</protein>
<dbReference type="Proteomes" id="UP001295423">
    <property type="component" value="Unassembled WGS sequence"/>
</dbReference>
<reference evidence="3" key="1">
    <citation type="submission" date="2023-08" db="EMBL/GenBank/DDBJ databases">
        <authorList>
            <person name="Audoor S."/>
            <person name="Bilcke G."/>
        </authorList>
    </citation>
    <scope>NUCLEOTIDE SEQUENCE</scope>
</reference>
<evidence type="ECO:0000313" key="3">
    <source>
        <dbReference type="EMBL" id="CAJ1930685.1"/>
    </source>
</evidence>
<organism evidence="3 4">
    <name type="scientific">Cylindrotheca closterium</name>
    <dbReference type="NCBI Taxonomy" id="2856"/>
    <lineage>
        <taxon>Eukaryota</taxon>
        <taxon>Sar</taxon>
        <taxon>Stramenopiles</taxon>
        <taxon>Ochrophyta</taxon>
        <taxon>Bacillariophyta</taxon>
        <taxon>Bacillariophyceae</taxon>
        <taxon>Bacillariophycidae</taxon>
        <taxon>Bacillariales</taxon>
        <taxon>Bacillariaceae</taxon>
        <taxon>Cylindrotheca</taxon>
    </lineage>
</organism>
<feature type="compositionally biased region" description="Acidic residues" evidence="1">
    <location>
        <begin position="24"/>
        <end position="36"/>
    </location>
</feature>
<evidence type="ECO:0000313" key="4">
    <source>
        <dbReference type="Proteomes" id="UP001295423"/>
    </source>
</evidence>
<dbReference type="PROSITE" id="PS50097">
    <property type="entry name" value="BTB"/>
    <property type="match status" value="1"/>
</dbReference>
<evidence type="ECO:0000256" key="1">
    <source>
        <dbReference type="SAM" id="MobiDB-lite"/>
    </source>
</evidence>
<dbReference type="AlphaFoldDB" id="A0AAD2FDN9"/>
<keyword evidence="4" id="KW-1185">Reference proteome</keyword>
<feature type="compositionally biased region" description="Low complexity" evidence="1">
    <location>
        <begin position="145"/>
        <end position="156"/>
    </location>
</feature>
<feature type="compositionally biased region" description="Low complexity" evidence="1">
    <location>
        <begin position="49"/>
        <end position="70"/>
    </location>
</feature>
<feature type="compositionally biased region" description="Polar residues" evidence="1">
    <location>
        <begin position="121"/>
        <end position="138"/>
    </location>
</feature>
<dbReference type="EMBL" id="CAKOGP040000113">
    <property type="protein sequence ID" value="CAJ1930685.1"/>
    <property type="molecule type" value="Genomic_DNA"/>
</dbReference>
<dbReference type="CDD" id="cd18186">
    <property type="entry name" value="BTB_POZ_ZBTB_KLHL-like"/>
    <property type="match status" value="1"/>
</dbReference>
<feature type="compositionally biased region" description="Low complexity" evidence="1">
    <location>
        <begin position="9"/>
        <end position="23"/>
    </location>
</feature>
<name>A0AAD2FDN9_9STRA</name>